<dbReference type="NCBIfam" id="NF005913">
    <property type="entry name" value="PRK07906.1"/>
    <property type="match status" value="1"/>
</dbReference>
<reference evidence="7 8" key="1">
    <citation type="submission" date="2018-10" db="EMBL/GenBank/DDBJ databases">
        <title>Relationship between Morphology and Antimicrobial Activity in Streptomyces.</title>
        <authorList>
            <person name="Kang H.J."/>
            <person name="Kim S.B."/>
        </authorList>
    </citation>
    <scope>NUCLEOTIDE SEQUENCE [LARGE SCALE GENOMIC DNA]</scope>
    <source>
        <strain evidence="7 8">BH38</strain>
    </source>
</reference>
<organism evidence="7 8">
    <name type="scientific">Streptomyces hundungensis</name>
    <dbReference type="NCBI Taxonomy" id="1077946"/>
    <lineage>
        <taxon>Bacteria</taxon>
        <taxon>Bacillati</taxon>
        <taxon>Actinomycetota</taxon>
        <taxon>Actinomycetes</taxon>
        <taxon>Kitasatosporales</taxon>
        <taxon>Streptomycetaceae</taxon>
        <taxon>Streptomyces</taxon>
    </lineage>
</organism>
<keyword evidence="3" id="KW-0479">Metal-binding</keyword>
<feature type="domain" description="Peptidase M20 dimerisation" evidence="6">
    <location>
        <begin position="194"/>
        <end position="323"/>
    </location>
</feature>
<evidence type="ECO:0000256" key="2">
    <source>
        <dbReference type="ARBA" id="ARBA00006247"/>
    </source>
</evidence>
<dbReference type="OrthoDB" id="7055905at2"/>
<dbReference type="Gene3D" id="3.30.70.360">
    <property type="match status" value="1"/>
</dbReference>
<dbReference type="FunFam" id="1.10.150.900:FF:000002">
    <property type="entry name" value="M20/M25/M40 family peptidase"/>
    <property type="match status" value="1"/>
</dbReference>
<comment type="cofactor">
    <cofactor evidence="1">
        <name>Zn(2+)</name>
        <dbReference type="ChEBI" id="CHEBI:29105"/>
    </cofactor>
</comment>
<dbReference type="SUPFAM" id="SSF55031">
    <property type="entry name" value="Bacterial exopeptidase dimerisation domain"/>
    <property type="match status" value="1"/>
</dbReference>
<evidence type="ECO:0000313" key="8">
    <source>
        <dbReference type="Proteomes" id="UP000271554"/>
    </source>
</evidence>
<dbReference type="PANTHER" id="PTHR43808:SF8">
    <property type="entry name" value="PEPTIDASE M20 DIMERISATION DOMAIN-CONTAINING PROTEIN"/>
    <property type="match status" value="1"/>
</dbReference>
<dbReference type="InterPro" id="IPR036264">
    <property type="entry name" value="Bact_exopeptidase_dim_dom"/>
</dbReference>
<dbReference type="Gene3D" id="1.10.150.900">
    <property type="match status" value="1"/>
</dbReference>
<accession>A0A387H537</accession>
<dbReference type="Gene3D" id="3.40.630.10">
    <property type="entry name" value="Zn peptidases"/>
    <property type="match status" value="1"/>
</dbReference>
<dbReference type="EMBL" id="CP032698">
    <property type="protein sequence ID" value="AYG78875.1"/>
    <property type="molecule type" value="Genomic_DNA"/>
</dbReference>
<gene>
    <name evidence="7" type="primary">dapE_1</name>
    <name evidence="7" type="ORF">DWB77_00984</name>
</gene>
<dbReference type="KEGG" id="shun:DWB77_00984"/>
<dbReference type="GO" id="GO:0046872">
    <property type="term" value="F:metal ion binding"/>
    <property type="evidence" value="ECO:0007669"/>
    <property type="project" value="UniProtKB-KW"/>
</dbReference>
<dbReference type="Proteomes" id="UP000271554">
    <property type="component" value="Chromosome"/>
</dbReference>
<dbReference type="SUPFAM" id="SSF53187">
    <property type="entry name" value="Zn-dependent exopeptidases"/>
    <property type="match status" value="1"/>
</dbReference>
<keyword evidence="8" id="KW-1185">Reference proteome</keyword>
<keyword evidence="4 7" id="KW-0378">Hydrolase</keyword>
<comment type="similarity">
    <text evidence="2">Belongs to the peptidase M20A family.</text>
</comment>
<dbReference type="RefSeq" id="WP_120720061.1">
    <property type="nucleotide sequence ID" value="NZ_CP032698.1"/>
</dbReference>
<keyword evidence="5" id="KW-0862">Zinc</keyword>
<evidence type="ECO:0000256" key="4">
    <source>
        <dbReference type="ARBA" id="ARBA00022801"/>
    </source>
</evidence>
<dbReference type="Pfam" id="PF01546">
    <property type="entry name" value="Peptidase_M20"/>
    <property type="match status" value="1"/>
</dbReference>
<evidence type="ECO:0000256" key="3">
    <source>
        <dbReference type="ARBA" id="ARBA00022723"/>
    </source>
</evidence>
<evidence type="ECO:0000256" key="1">
    <source>
        <dbReference type="ARBA" id="ARBA00001947"/>
    </source>
</evidence>
<evidence type="ECO:0000256" key="5">
    <source>
        <dbReference type="ARBA" id="ARBA00022833"/>
    </source>
</evidence>
<dbReference type="InterPro" id="IPR050072">
    <property type="entry name" value="Peptidase_M20A"/>
</dbReference>
<evidence type="ECO:0000259" key="6">
    <source>
        <dbReference type="Pfam" id="PF07687"/>
    </source>
</evidence>
<proteinExistence type="inferred from homology"/>
<sequence length="434" mass="46554">MSVATEAVSTTSHVVQYCSDLIRMDTTVGRRPEREAAEYVAARLAEANLEPLLLEGSPGRTNVVARVPGREQDLPPLLIHCHLDVVPADPTGWSVHPFSGEVADGYVWGRGAVDMKDMVAMTLDVVTGMHAAGRAPRRDLVLAFVADEEDGGGHGAGWLIEHHPELFADCEVAIGEVGGFSVPTPRGFLYLLETAQKGAFTLELTARGLAGHGSMLNDRNAVQALARTVTAIADHPFPLRLTDTTRDFLDQLGEAFDLDDASGDPDEALAAVGAVGRIVGATLRHTATPVVLRAGGAPNVVPSDAHAQIDCRSVPGYEDEFLAALRRLIPPEVHWNVIPRGQGHENGPDAALTETIAASLLAEDPTARLVPFCMSSATDARHFSRLGIRCFGFVPLRLPHDSDFVSMFHGVDERVAIDSLTFGTRVLDRFLSAY</sequence>
<protein>
    <submittedName>
        <fullName evidence="7">Putative succinyl-diaminopimelate desuccinylase</fullName>
        <ecNumber evidence="7">3.5.1.18</ecNumber>
    </submittedName>
</protein>
<dbReference type="Pfam" id="PF07687">
    <property type="entry name" value="M20_dimer"/>
    <property type="match status" value="1"/>
</dbReference>
<dbReference type="EC" id="3.5.1.18" evidence="7"/>
<dbReference type="GO" id="GO:0009014">
    <property type="term" value="F:succinyl-diaminopimelate desuccinylase activity"/>
    <property type="evidence" value="ECO:0007669"/>
    <property type="project" value="UniProtKB-EC"/>
</dbReference>
<dbReference type="AlphaFoldDB" id="A0A387H537"/>
<dbReference type="PANTHER" id="PTHR43808">
    <property type="entry name" value="ACETYLORNITHINE DEACETYLASE"/>
    <property type="match status" value="1"/>
</dbReference>
<evidence type="ECO:0000313" key="7">
    <source>
        <dbReference type="EMBL" id="AYG78875.1"/>
    </source>
</evidence>
<dbReference type="InterPro" id="IPR002933">
    <property type="entry name" value="Peptidase_M20"/>
</dbReference>
<name>A0A387H537_9ACTN</name>
<dbReference type="InterPro" id="IPR011650">
    <property type="entry name" value="Peptidase_M20_dimer"/>
</dbReference>